<feature type="compositionally biased region" description="Basic residues" evidence="2">
    <location>
        <begin position="52"/>
        <end position="62"/>
    </location>
</feature>
<dbReference type="InParanoid" id="H3GHJ6"/>
<protein>
    <recommendedName>
        <fullName evidence="5">BZIP domain-containing protein</fullName>
    </recommendedName>
</protein>
<proteinExistence type="predicted"/>
<dbReference type="OMA" id="IRSWQRI"/>
<dbReference type="HOGENOM" id="CLU_051444_2_0_1"/>
<reference evidence="3" key="2">
    <citation type="submission" date="2015-06" db="UniProtKB">
        <authorList>
            <consortium name="EnsemblProtists"/>
        </authorList>
    </citation>
    <scope>IDENTIFICATION</scope>
    <source>
        <strain evidence="3">Pr102</strain>
    </source>
</reference>
<dbReference type="VEuPathDB" id="FungiDB:KRP23_5153"/>
<evidence type="ECO:0000313" key="4">
    <source>
        <dbReference type="Proteomes" id="UP000005238"/>
    </source>
</evidence>
<dbReference type="EMBL" id="DS566009">
    <property type="status" value="NOT_ANNOTATED_CDS"/>
    <property type="molecule type" value="Genomic_DNA"/>
</dbReference>
<evidence type="ECO:0000256" key="1">
    <source>
        <dbReference type="SAM" id="Coils"/>
    </source>
</evidence>
<dbReference type="eggNOG" id="ENOG502R8B7">
    <property type="taxonomic scope" value="Eukaryota"/>
</dbReference>
<dbReference type="Proteomes" id="UP000005238">
    <property type="component" value="Unassembled WGS sequence"/>
</dbReference>
<name>H3GHJ6_PHYRM</name>
<organism evidence="3 4">
    <name type="scientific">Phytophthora ramorum</name>
    <name type="common">Sudden oak death agent</name>
    <dbReference type="NCBI Taxonomy" id="164328"/>
    <lineage>
        <taxon>Eukaryota</taxon>
        <taxon>Sar</taxon>
        <taxon>Stramenopiles</taxon>
        <taxon>Oomycota</taxon>
        <taxon>Peronosporomycetes</taxon>
        <taxon>Peronosporales</taxon>
        <taxon>Peronosporaceae</taxon>
        <taxon>Phytophthora</taxon>
    </lineage>
</organism>
<dbReference type="AlphaFoldDB" id="H3GHJ6"/>
<feature type="coiled-coil region" evidence="1">
    <location>
        <begin position="122"/>
        <end position="149"/>
    </location>
</feature>
<keyword evidence="4" id="KW-1185">Reference proteome</keyword>
<reference evidence="4" key="1">
    <citation type="journal article" date="2006" name="Science">
        <title>Phytophthora genome sequences uncover evolutionary origins and mechanisms of pathogenesis.</title>
        <authorList>
            <person name="Tyler B.M."/>
            <person name="Tripathy S."/>
            <person name="Zhang X."/>
            <person name="Dehal P."/>
            <person name="Jiang R.H."/>
            <person name="Aerts A."/>
            <person name="Arredondo F.D."/>
            <person name="Baxter L."/>
            <person name="Bensasson D."/>
            <person name="Beynon J.L."/>
            <person name="Chapman J."/>
            <person name="Damasceno C.M."/>
            <person name="Dorrance A.E."/>
            <person name="Dou D."/>
            <person name="Dickerman A.W."/>
            <person name="Dubchak I.L."/>
            <person name="Garbelotto M."/>
            <person name="Gijzen M."/>
            <person name="Gordon S.G."/>
            <person name="Govers F."/>
            <person name="Grunwald N.J."/>
            <person name="Huang W."/>
            <person name="Ivors K.L."/>
            <person name="Jones R.W."/>
            <person name="Kamoun S."/>
            <person name="Krampis K."/>
            <person name="Lamour K.H."/>
            <person name="Lee M.K."/>
            <person name="McDonald W.H."/>
            <person name="Medina M."/>
            <person name="Meijer H.J."/>
            <person name="Nordberg E.K."/>
            <person name="Maclean D.J."/>
            <person name="Ospina-Giraldo M.D."/>
            <person name="Morris P.F."/>
            <person name="Phuntumart V."/>
            <person name="Putnam N.H."/>
            <person name="Rash S."/>
            <person name="Rose J.K."/>
            <person name="Sakihama Y."/>
            <person name="Salamov A.A."/>
            <person name="Savidor A."/>
            <person name="Scheuring C.F."/>
            <person name="Smith B.M."/>
            <person name="Sobral B.W."/>
            <person name="Terry A."/>
            <person name="Torto-Alalibo T.A."/>
            <person name="Win J."/>
            <person name="Xu Z."/>
            <person name="Zhang H."/>
            <person name="Grigoriev I.V."/>
            <person name="Rokhsar D.S."/>
            <person name="Boore J.L."/>
        </authorList>
    </citation>
    <scope>NUCLEOTIDE SEQUENCE [LARGE SCALE GENOMIC DNA]</scope>
    <source>
        <strain evidence="4">Pr102</strain>
    </source>
</reference>
<feature type="region of interest" description="Disordered" evidence="2">
    <location>
        <begin position="42"/>
        <end position="85"/>
    </location>
</feature>
<dbReference type="VEuPathDB" id="FungiDB:KRP22_3972"/>
<dbReference type="EnsemblProtists" id="Phyra75411">
    <property type="protein sequence ID" value="Phyra75411"/>
    <property type="gene ID" value="Phyra75411"/>
</dbReference>
<evidence type="ECO:0000313" key="3">
    <source>
        <dbReference type="EnsemblProtists" id="Phyra75411"/>
    </source>
</evidence>
<keyword evidence="1" id="KW-0175">Coiled coil</keyword>
<sequence length="342" mass="37637">MDSCVLHPPNSLHLSDNVIGEVVQRAESARRKSVAGTYVMLDADATPSQTHGRPRKCQKKTRAQSAVPSNASSAVLAKHPQASGSNTQDAAMIELDVAQKTFLRALRRTRQIRYRKKKMDTIIHLGEDVRQLNQDIDKLKQRKRALSTVTPPKESVWSAAIEYFRVFHNGLQVSESSAEASMTAQPCIQLDFVRASMAPDVVSNSGCGEDAVIRSWQRISLWFQDIELEVGGLNKGTASGTLTAAATLSATITERTLRTVFPHVWGTRSASRELADKLLGQRVAMHGSVRFEWDTAFGRIARVASAYDMLTPMLALLGNLEDVAQVFEGSPISPDFQLRLAH</sequence>
<feature type="compositionally biased region" description="Polar residues" evidence="2">
    <location>
        <begin position="63"/>
        <end position="73"/>
    </location>
</feature>
<evidence type="ECO:0000256" key="2">
    <source>
        <dbReference type="SAM" id="MobiDB-lite"/>
    </source>
</evidence>
<evidence type="ECO:0008006" key="5">
    <source>
        <dbReference type="Google" id="ProtNLM"/>
    </source>
</evidence>
<accession>H3GHJ6</accession>